<dbReference type="PANTHER" id="PTHR43798">
    <property type="entry name" value="MONOACYLGLYCEROL LIPASE"/>
    <property type="match status" value="1"/>
</dbReference>
<reference evidence="4" key="1">
    <citation type="journal article" date="2016" name="Ticks Tick Borne Dis.">
        <title>De novo assembly and annotation of the salivary gland transcriptome of Rhipicephalus appendiculatus male and female ticks during blood feeding.</title>
        <authorList>
            <person name="de Castro M.H."/>
            <person name="de Klerk D."/>
            <person name="Pienaar R."/>
            <person name="Latif A.A."/>
            <person name="Rees D.J."/>
            <person name="Mans B.J."/>
        </authorList>
    </citation>
    <scope>NUCLEOTIDE SEQUENCE</scope>
    <source>
        <tissue evidence="4">Salivary glands</tissue>
    </source>
</reference>
<dbReference type="InterPro" id="IPR050266">
    <property type="entry name" value="AB_hydrolase_sf"/>
</dbReference>
<dbReference type="EMBL" id="GEDV01004805">
    <property type="protein sequence ID" value="JAP83752.1"/>
    <property type="molecule type" value="Transcribed_RNA"/>
</dbReference>
<dbReference type="Gene3D" id="3.40.50.1820">
    <property type="entry name" value="alpha/beta hydrolase"/>
    <property type="match status" value="1"/>
</dbReference>
<evidence type="ECO:0000256" key="1">
    <source>
        <dbReference type="ARBA" id="ARBA00008645"/>
    </source>
</evidence>
<dbReference type="GO" id="GO:0016787">
    <property type="term" value="F:hydrolase activity"/>
    <property type="evidence" value="ECO:0007669"/>
    <property type="project" value="UniProtKB-KW"/>
</dbReference>
<evidence type="ECO:0000313" key="4">
    <source>
        <dbReference type="EMBL" id="JAP83752.1"/>
    </source>
</evidence>
<proteinExistence type="inferred from homology"/>
<dbReference type="Pfam" id="PF00561">
    <property type="entry name" value="Abhydrolase_1"/>
    <property type="match status" value="1"/>
</dbReference>
<dbReference type="InterPro" id="IPR000073">
    <property type="entry name" value="AB_hydrolase_1"/>
</dbReference>
<accession>A0A131YYX0</accession>
<name>A0A131YYX0_RHIAP</name>
<protein>
    <submittedName>
        <fullName evidence="4">Valacyclovir hydrolase</fullName>
    </submittedName>
</protein>
<feature type="domain" description="AB hydrolase-1" evidence="3">
    <location>
        <begin position="70"/>
        <end position="173"/>
    </location>
</feature>
<dbReference type="SUPFAM" id="SSF53474">
    <property type="entry name" value="alpha/beta-Hydrolases"/>
    <property type="match status" value="1"/>
</dbReference>
<dbReference type="GO" id="GO:0016020">
    <property type="term" value="C:membrane"/>
    <property type="evidence" value="ECO:0007669"/>
    <property type="project" value="TreeGrafter"/>
</dbReference>
<dbReference type="PRINTS" id="PR00111">
    <property type="entry name" value="ABHYDROLASE"/>
</dbReference>
<dbReference type="AlphaFoldDB" id="A0A131YYX0"/>
<evidence type="ECO:0000256" key="2">
    <source>
        <dbReference type="ARBA" id="ARBA00022801"/>
    </source>
</evidence>
<keyword evidence="2 4" id="KW-0378">Hydrolase</keyword>
<comment type="similarity">
    <text evidence="1">Belongs to the AB hydrolase superfamily.</text>
</comment>
<dbReference type="InterPro" id="IPR029058">
    <property type="entry name" value="AB_hydrolase_fold"/>
</dbReference>
<evidence type="ECO:0000259" key="3">
    <source>
        <dbReference type="Pfam" id="PF00561"/>
    </source>
</evidence>
<dbReference type="PANTHER" id="PTHR43798:SF14">
    <property type="entry name" value="SERINE HYDROLASE-LIKE PROTEIN DDB_G0286239"/>
    <property type="match status" value="1"/>
</dbReference>
<organism evidence="4">
    <name type="scientific">Rhipicephalus appendiculatus</name>
    <name type="common">Brown ear tick</name>
    <dbReference type="NCBI Taxonomy" id="34631"/>
    <lineage>
        <taxon>Eukaryota</taxon>
        <taxon>Metazoa</taxon>
        <taxon>Ecdysozoa</taxon>
        <taxon>Arthropoda</taxon>
        <taxon>Chelicerata</taxon>
        <taxon>Arachnida</taxon>
        <taxon>Acari</taxon>
        <taxon>Parasitiformes</taxon>
        <taxon>Ixodida</taxon>
        <taxon>Ixodoidea</taxon>
        <taxon>Ixodidae</taxon>
        <taxon>Rhipicephalinae</taxon>
        <taxon>Rhipicephalus</taxon>
        <taxon>Rhipicephalus</taxon>
    </lineage>
</organism>
<sequence length="334" mass="37698">MLQVMGTLRCTKQLRQVLFKYRSISQCRAATNEVPIVEREVRELQIPTPYGHLAAKQWLPTSAEDPSRRVLLLHGFQDNAGSFDLLVPRLDPRWNTVALDFTGHGLSSHLPKGASYFSMQFLLDVSRTADHLGWSQFSLIGHSMGGHGGFAYSCLFPERVQNLVLIDVFAPMYQNPKKVSRSLREVLEGNVRLGHKDLSKPPVYTEEEVIKLYRHSIVPGYLPDNIRTLMKRGSKPVGDDRYILTKDVRLKYTSWFQCDSAALKEFYGGYTNNLLVVMAVPGLGGMSAKHKLLSDICAQNCRTFKIVEVAGNHHVHMTRPDAVASHIRLFLDPH</sequence>